<proteinExistence type="predicted"/>
<evidence type="ECO:0000313" key="1">
    <source>
        <dbReference type="EMBL" id="KAF2841753.1"/>
    </source>
</evidence>
<name>A0A9P4VS73_9PEZI</name>
<sequence length="150" mass="17038">MFRRNEPENLAVRYRKFNVSALINVAVNFIGDGAKSFFYKTTSEVATRNFLRIVLNLPVQHIYAYSADPLNPVGAEKIWKAKSFGFMIWMSKPYHPATAGSVAHIAPVPRHPLYNIFVDPGTKKLTRIIDWQLASDRAPLIVKQTHARRG</sequence>
<dbReference type="EMBL" id="MU006091">
    <property type="protein sequence ID" value="KAF2841753.1"/>
    <property type="molecule type" value="Genomic_DNA"/>
</dbReference>
<organism evidence="1 2">
    <name type="scientific">Patellaria atrata CBS 101060</name>
    <dbReference type="NCBI Taxonomy" id="1346257"/>
    <lineage>
        <taxon>Eukaryota</taxon>
        <taxon>Fungi</taxon>
        <taxon>Dikarya</taxon>
        <taxon>Ascomycota</taxon>
        <taxon>Pezizomycotina</taxon>
        <taxon>Dothideomycetes</taxon>
        <taxon>Dothideomycetes incertae sedis</taxon>
        <taxon>Patellariales</taxon>
        <taxon>Patellariaceae</taxon>
        <taxon>Patellaria</taxon>
    </lineage>
</organism>
<accession>A0A9P4VS73</accession>
<dbReference type="Proteomes" id="UP000799429">
    <property type="component" value="Unassembled WGS sequence"/>
</dbReference>
<dbReference type="AlphaFoldDB" id="A0A9P4VS73"/>
<gene>
    <name evidence="1" type="ORF">M501DRAFT_990218</name>
</gene>
<protein>
    <submittedName>
        <fullName evidence="1">Uncharacterized protein</fullName>
    </submittedName>
</protein>
<evidence type="ECO:0000313" key="2">
    <source>
        <dbReference type="Proteomes" id="UP000799429"/>
    </source>
</evidence>
<keyword evidence="2" id="KW-1185">Reference proteome</keyword>
<comment type="caution">
    <text evidence="1">The sequence shown here is derived from an EMBL/GenBank/DDBJ whole genome shotgun (WGS) entry which is preliminary data.</text>
</comment>
<dbReference type="OrthoDB" id="2831558at2759"/>
<reference evidence="1" key="1">
    <citation type="journal article" date="2020" name="Stud. Mycol.">
        <title>101 Dothideomycetes genomes: a test case for predicting lifestyles and emergence of pathogens.</title>
        <authorList>
            <person name="Haridas S."/>
            <person name="Albert R."/>
            <person name="Binder M."/>
            <person name="Bloem J."/>
            <person name="Labutti K."/>
            <person name="Salamov A."/>
            <person name="Andreopoulos B."/>
            <person name="Baker S."/>
            <person name="Barry K."/>
            <person name="Bills G."/>
            <person name="Bluhm B."/>
            <person name="Cannon C."/>
            <person name="Castanera R."/>
            <person name="Culley D."/>
            <person name="Daum C."/>
            <person name="Ezra D."/>
            <person name="Gonzalez J."/>
            <person name="Henrissat B."/>
            <person name="Kuo A."/>
            <person name="Liang C."/>
            <person name="Lipzen A."/>
            <person name="Lutzoni F."/>
            <person name="Magnuson J."/>
            <person name="Mondo S."/>
            <person name="Nolan M."/>
            <person name="Ohm R."/>
            <person name="Pangilinan J."/>
            <person name="Park H.-J."/>
            <person name="Ramirez L."/>
            <person name="Alfaro M."/>
            <person name="Sun H."/>
            <person name="Tritt A."/>
            <person name="Yoshinaga Y."/>
            <person name="Zwiers L.-H."/>
            <person name="Turgeon B."/>
            <person name="Goodwin S."/>
            <person name="Spatafora J."/>
            <person name="Crous P."/>
            <person name="Grigoriev I."/>
        </authorList>
    </citation>
    <scope>NUCLEOTIDE SEQUENCE</scope>
    <source>
        <strain evidence="1">CBS 101060</strain>
    </source>
</reference>